<dbReference type="InterPro" id="IPR000172">
    <property type="entry name" value="GMC_OxRdtase_N"/>
</dbReference>
<gene>
    <name evidence="9" type="ORF">C7M84_001512</name>
</gene>
<comment type="similarity">
    <text evidence="2 6">Belongs to the GMC oxidoreductase family.</text>
</comment>
<evidence type="ECO:0000256" key="6">
    <source>
        <dbReference type="RuleBase" id="RU003968"/>
    </source>
</evidence>
<dbReference type="Gene3D" id="3.30.560.10">
    <property type="entry name" value="Glucose Oxidase, domain 3"/>
    <property type="match status" value="2"/>
</dbReference>
<dbReference type="OrthoDB" id="269227at2759"/>
<dbReference type="GO" id="GO:0050660">
    <property type="term" value="F:flavin adenine dinucleotide binding"/>
    <property type="evidence" value="ECO:0007669"/>
    <property type="project" value="InterPro"/>
</dbReference>
<feature type="binding site" evidence="5">
    <location>
        <position position="131"/>
    </location>
    <ligand>
        <name>FAD</name>
        <dbReference type="ChEBI" id="CHEBI:57692"/>
    </ligand>
</feature>
<dbReference type="PANTHER" id="PTHR11552">
    <property type="entry name" value="GLUCOSE-METHANOL-CHOLINE GMC OXIDOREDUCTASE"/>
    <property type="match status" value="1"/>
</dbReference>
<evidence type="ECO:0000256" key="2">
    <source>
        <dbReference type="ARBA" id="ARBA00010790"/>
    </source>
</evidence>
<feature type="binding site" evidence="5">
    <location>
        <position position="533"/>
    </location>
    <ligand>
        <name>FAD</name>
        <dbReference type="ChEBI" id="CHEBI:57692"/>
    </ligand>
</feature>
<dbReference type="PIRSF" id="PIRSF000137">
    <property type="entry name" value="Alcohol_oxidase"/>
    <property type="match status" value="1"/>
</dbReference>
<dbReference type="Gene3D" id="3.50.50.60">
    <property type="entry name" value="FAD/NAD(P)-binding domain"/>
    <property type="match status" value="2"/>
</dbReference>
<feature type="domain" description="Glucose-methanol-choline oxidoreductase N-terminal" evidence="7">
    <location>
        <begin position="129"/>
        <end position="152"/>
    </location>
</feature>
<evidence type="ECO:0000259" key="7">
    <source>
        <dbReference type="PROSITE" id="PS00623"/>
    </source>
</evidence>
<evidence type="ECO:0000313" key="10">
    <source>
        <dbReference type="Proteomes" id="UP000283509"/>
    </source>
</evidence>
<dbReference type="EMBL" id="QCYY01001191">
    <property type="protein sequence ID" value="ROT79762.1"/>
    <property type="molecule type" value="Genomic_DNA"/>
</dbReference>
<dbReference type="InterPro" id="IPR036188">
    <property type="entry name" value="FAD/NAD-bd_sf"/>
</dbReference>
<evidence type="ECO:0000256" key="1">
    <source>
        <dbReference type="ARBA" id="ARBA00001974"/>
    </source>
</evidence>
<dbReference type="PROSITE" id="PS00624">
    <property type="entry name" value="GMC_OXRED_2"/>
    <property type="match status" value="1"/>
</dbReference>
<protein>
    <submittedName>
        <fullName evidence="9">Putative glucose dehydrogenase</fullName>
    </submittedName>
</protein>
<dbReference type="Pfam" id="PF05199">
    <property type="entry name" value="GMC_oxred_C"/>
    <property type="match status" value="1"/>
</dbReference>
<dbReference type="InterPro" id="IPR012132">
    <property type="entry name" value="GMC_OxRdtase"/>
</dbReference>
<feature type="domain" description="Glucose-methanol-choline oxidoreductase N-terminal" evidence="8">
    <location>
        <begin position="265"/>
        <end position="279"/>
    </location>
</feature>
<evidence type="ECO:0000256" key="5">
    <source>
        <dbReference type="PIRSR" id="PIRSR000137-2"/>
    </source>
</evidence>
<reference evidence="9 10" key="2">
    <citation type="submission" date="2019-01" db="EMBL/GenBank/DDBJ databases">
        <title>The decoding of complex shrimp genome reveals the adaptation for benthos swimmer, frequently molting mechanism and breeding impact on genome.</title>
        <authorList>
            <person name="Sun Y."/>
            <person name="Gao Y."/>
            <person name="Yu Y."/>
        </authorList>
    </citation>
    <scope>NUCLEOTIDE SEQUENCE [LARGE SCALE GENOMIC DNA]</scope>
    <source>
        <tissue evidence="9">Muscle</tissue>
    </source>
</reference>
<comment type="caution">
    <text evidence="9">The sequence shown here is derived from an EMBL/GenBank/DDBJ whole genome shotgun (WGS) entry which is preliminary data.</text>
</comment>
<dbReference type="Proteomes" id="UP000283509">
    <property type="component" value="Unassembled WGS sequence"/>
</dbReference>
<organism evidence="9 10">
    <name type="scientific">Penaeus vannamei</name>
    <name type="common">Whiteleg shrimp</name>
    <name type="synonym">Litopenaeus vannamei</name>
    <dbReference type="NCBI Taxonomy" id="6689"/>
    <lineage>
        <taxon>Eukaryota</taxon>
        <taxon>Metazoa</taxon>
        <taxon>Ecdysozoa</taxon>
        <taxon>Arthropoda</taxon>
        <taxon>Crustacea</taxon>
        <taxon>Multicrustacea</taxon>
        <taxon>Malacostraca</taxon>
        <taxon>Eumalacostraca</taxon>
        <taxon>Eucarida</taxon>
        <taxon>Decapoda</taxon>
        <taxon>Dendrobranchiata</taxon>
        <taxon>Penaeoidea</taxon>
        <taxon>Penaeidae</taxon>
        <taxon>Penaeus</taxon>
    </lineage>
</organism>
<dbReference type="STRING" id="6689.A0A3R7ML78"/>
<keyword evidence="10" id="KW-1185">Reference proteome</keyword>
<dbReference type="SUPFAM" id="SSF54373">
    <property type="entry name" value="FAD-linked reductases, C-terminal domain"/>
    <property type="match status" value="1"/>
</dbReference>
<sequence length="570" mass="63305">MFSTSTDMQPLPIRLLLPTVLPMLRLMLQSMFRGDGSAFEPPPRVYDQYDFVIVGGGTAGSVMAARLSEVREWKVLLLEAGGVPTPETRVPGLSRLFYFPSAVNWNYELAPQRHGLRNYDNRSSPIPQGRVLGGSSSINGMLYVRGNRRDYDNWAALGNPGWDYESVLPYFKKSEDFRGPHRGETEHYHGRGGPYTVTPKEGPHLPITNAFLRAGQHLGFDVIDPSGPEQIDYIRQENRAVGVVYKHNDQIKTVYARREVILSTGALVSPKLLMLSGVGAGHQLRRHGIKVVADLPGVGQNLQDHMCLYGLTWNVDVRTPNVAFEAVNPGVIRQYASERKGLYTTPLGEFGHAWSRVSGEGDPYWPDVQLFMVSSGLGQEGLMAAHALGLNSAKFMEYFTPQFGRPGLTMMPYLMRPKSRGAVLLRSRNPFDAPVVDPNYLSHPDDIDPAIRWALKVGETPPFALGLGAKFYSRCQEKPFGSDAYWRCFVLHMATTFYHFGGTCKMGPESDPYSVLDEKLRVRGVNGLRVVDGSSMPVVTTLYLSSHSLPPPLITSLPFIYPPSTSHSYP</sequence>
<dbReference type="SUPFAM" id="SSF51905">
    <property type="entry name" value="FAD/NAD(P)-binding domain"/>
    <property type="match status" value="1"/>
</dbReference>
<name>A0A3R7ML78_PENVA</name>
<dbReference type="AlphaFoldDB" id="A0A3R7ML78"/>
<proteinExistence type="inferred from homology"/>
<accession>A0A3R7ML78</accession>
<dbReference type="PROSITE" id="PS00623">
    <property type="entry name" value="GMC_OXRED_1"/>
    <property type="match status" value="1"/>
</dbReference>
<reference evidence="9 10" key="1">
    <citation type="submission" date="2018-04" db="EMBL/GenBank/DDBJ databases">
        <authorList>
            <person name="Zhang X."/>
            <person name="Yuan J."/>
            <person name="Li F."/>
            <person name="Xiang J."/>
        </authorList>
    </citation>
    <scope>NUCLEOTIDE SEQUENCE [LARGE SCALE GENOMIC DNA]</scope>
    <source>
        <tissue evidence="9">Muscle</tissue>
    </source>
</reference>
<keyword evidence="3 6" id="KW-0285">Flavoprotein</keyword>
<keyword evidence="4 5" id="KW-0274">FAD</keyword>
<evidence type="ECO:0000256" key="3">
    <source>
        <dbReference type="ARBA" id="ARBA00022630"/>
    </source>
</evidence>
<comment type="cofactor">
    <cofactor evidence="1 5">
        <name>FAD</name>
        <dbReference type="ChEBI" id="CHEBI:57692"/>
    </cofactor>
</comment>
<dbReference type="GO" id="GO:0016614">
    <property type="term" value="F:oxidoreductase activity, acting on CH-OH group of donors"/>
    <property type="evidence" value="ECO:0007669"/>
    <property type="project" value="InterPro"/>
</dbReference>
<dbReference type="PANTHER" id="PTHR11552:SF147">
    <property type="entry name" value="CHOLINE DEHYDROGENASE, MITOCHONDRIAL"/>
    <property type="match status" value="1"/>
</dbReference>
<dbReference type="Pfam" id="PF00732">
    <property type="entry name" value="GMC_oxred_N"/>
    <property type="match status" value="2"/>
</dbReference>
<dbReference type="InterPro" id="IPR007867">
    <property type="entry name" value="GMC_OxRtase_C"/>
</dbReference>
<evidence type="ECO:0000313" key="9">
    <source>
        <dbReference type="EMBL" id="ROT79762.1"/>
    </source>
</evidence>
<evidence type="ECO:0000259" key="8">
    <source>
        <dbReference type="PROSITE" id="PS00624"/>
    </source>
</evidence>
<evidence type="ECO:0000256" key="4">
    <source>
        <dbReference type="ARBA" id="ARBA00022827"/>
    </source>
</evidence>